<dbReference type="VEuPathDB" id="TrichDB:TVAG_229430"/>
<dbReference type="Gene3D" id="1.20.1270.10">
    <property type="match status" value="1"/>
</dbReference>
<dbReference type="Gene3D" id="3.30.420.40">
    <property type="match status" value="2"/>
</dbReference>
<dbReference type="KEGG" id="tva:4748766"/>
<dbReference type="RefSeq" id="XP_001304003.1">
    <property type="nucleotide sequence ID" value="XM_001304002.1"/>
</dbReference>
<evidence type="ECO:0000256" key="5">
    <source>
        <dbReference type="SAM" id="SignalP"/>
    </source>
</evidence>
<evidence type="ECO:0000256" key="4">
    <source>
        <dbReference type="SAM" id="MobiDB-lite"/>
    </source>
</evidence>
<dbReference type="PANTHER" id="PTHR45639">
    <property type="entry name" value="HSC70CB, ISOFORM G-RELATED"/>
    <property type="match status" value="1"/>
</dbReference>
<dbReference type="GO" id="GO:0005737">
    <property type="term" value="C:cytoplasm"/>
    <property type="evidence" value="ECO:0000318"/>
    <property type="project" value="GO_Central"/>
</dbReference>
<proteinExistence type="predicted"/>
<dbReference type="AlphaFoldDB" id="A2FVJ6"/>
<dbReference type="Proteomes" id="UP000001542">
    <property type="component" value="Unassembled WGS sequence"/>
</dbReference>
<evidence type="ECO:0000256" key="1">
    <source>
        <dbReference type="ARBA" id="ARBA00022741"/>
    </source>
</evidence>
<evidence type="ECO:0000313" key="6">
    <source>
        <dbReference type="EMBL" id="EAX91073.1"/>
    </source>
</evidence>
<dbReference type="VEuPathDB" id="TrichDB:TVAGG3_0393750"/>
<name>A2FVJ6_TRIV3</name>
<dbReference type="GO" id="GO:0031072">
    <property type="term" value="F:heat shock protein binding"/>
    <property type="evidence" value="ECO:0000318"/>
    <property type="project" value="GO_Central"/>
</dbReference>
<dbReference type="InParanoid" id="A2FVJ6"/>
<dbReference type="eggNOG" id="KOG0100">
    <property type="taxonomic scope" value="Eukaryota"/>
</dbReference>
<dbReference type="PANTHER" id="PTHR45639:SF3">
    <property type="entry name" value="HYPOXIA UP-REGULATED PROTEIN 1"/>
    <property type="match status" value="1"/>
</dbReference>
<dbReference type="GO" id="GO:0042026">
    <property type="term" value="P:protein refolding"/>
    <property type="evidence" value="ECO:0000318"/>
    <property type="project" value="GO_Central"/>
</dbReference>
<keyword evidence="2" id="KW-0067">ATP-binding</keyword>
<feature type="region of interest" description="Disordered" evidence="4">
    <location>
        <begin position="707"/>
        <end position="726"/>
    </location>
</feature>
<dbReference type="GO" id="GO:0140662">
    <property type="term" value="F:ATP-dependent protein folding chaperone"/>
    <property type="evidence" value="ECO:0007669"/>
    <property type="project" value="InterPro"/>
</dbReference>
<reference evidence="6" key="2">
    <citation type="journal article" date="2007" name="Science">
        <title>Draft genome sequence of the sexually transmitted pathogen Trichomonas vaginalis.</title>
        <authorList>
            <person name="Carlton J.M."/>
            <person name="Hirt R.P."/>
            <person name="Silva J.C."/>
            <person name="Delcher A.L."/>
            <person name="Schatz M."/>
            <person name="Zhao Q."/>
            <person name="Wortman J.R."/>
            <person name="Bidwell S.L."/>
            <person name="Alsmark U.C.M."/>
            <person name="Besteiro S."/>
            <person name="Sicheritz-Ponten T."/>
            <person name="Noel C.J."/>
            <person name="Dacks J.B."/>
            <person name="Foster P.G."/>
            <person name="Simillion C."/>
            <person name="Van de Peer Y."/>
            <person name="Miranda-Saavedra D."/>
            <person name="Barton G.J."/>
            <person name="Westrop G.D."/>
            <person name="Mueller S."/>
            <person name="Dessi D."/>
            <person name="Fiori P.L."/>
            <person name="Ren Q."/>
            <person name="Paulsen I."/>
            <person name="Zhang H."/>
            <person name="Bastida-Corcuera F.D."/>
            <person name="Simoes-Barbosa A."/>
            <person name="Brown M.T."/>
            <person name="Hayes R.D."/>
            <person name="Mukherjee M."/>
            <person name="Okumura C.Y."/>
            <person name="Schneider R."/>
            <person name="Smith A.J."/>
            <person name="Vanacova S."/>
            <person name="Villalvazo M."/>
            <person name="Haas B.J."/>
            <person name="Pertea M."/>
            <person name="Feldblyum T.V."/>
            <person name="Utterback T.R."/>
            <person name="Shu C.L."/>
            <person name="Osoegawa K."/>
            <person name="de Jong P.J."/>
            <person name="Hrdy I."/>
            <person name="Horvathova L."/>
            <person name="Zubacova Z."/>
            <person name="Dolezal P."/>
            <person name="Malik S.B."/>
            <person name="Logsdon J.M. Jr."/>
            <person name="Henze K."/>
            <person name="Gupta A."/>
            <person name="Wang C.C."/>
            <person name="Dunne R.L."/>
            <person name="Upcroft J.A."/>
            <person name="Upcroft P."/>
            <person name="White O."/>
            <person name="Salzberg S.L."/>
            <person name="Tang P."/>
            <person name="Chiu C.-H."/>
            <person name="Lee Y.-S."/>
            <person name="Embley T.M."/>
            <person name="Coombs G.H."/>
            <person name="Mottram J.C."/>
            <person name="Tachezy J."/>
            <person name="Fraser-Liggett C.M."/>
            <person name="Johnson P.J."/>
        </authorList>
    </citation>
    <scope>NUCLEOTIDE SEQUENCE [LARGE SCALE GENOMIC DNA]</scope>
    <source>
        <strain evidence="6">G3</strain>
    </source>
</reference>
<evidence type="ECO:0000256" key="3">
    <source>
        <dbReference type="ARBA" id="ARBA00023186"/>
    </source>
</evidence>
<dbReference type="GO" id="GO:0044183">
    <property type="term" value="F:protein folding chaperone"/>
    <property type="evidence" value="ECO:0000318"/>
    <property type="project" value="GO_Central"/>
</dbReference>
<dbReference type="SMR" id="A2FVJ6"/>
<feature type="chain" id="PRO_5012474725" evidence="5">
    <location>
        <begin position="16"/>
        <end position="726"/>
    </location>
</feature>
<dbReference type="SUPFAM" id="SSF100934">
    <property type="entry name" value="Heat shock protein 70kD (HSP70), C-terminal subdomain"/>
    <property type="match status" value="1"/>
</dbReference>
<dbReference type="InterPro" id="IPR013126">
    <property type="entry name" value="Hsp_70_fam"/>
</dbReference>
<dbReference type="SUPFAM" id="SSF53067">
    <property type="entry name" value="Actin-like ATPase domain"/>
    <property type="match status" value="2"/>
</dbReference>
<accession>A2FVJ6</accession>
<dbReference type="GO" id="GO:0016887">
    <property type="term" value="F:ATP hydrolysis activity"/>
    <property type="evidence" value="ECO:0000318"/>
    <property type="project" value="GO_Central"/>
</dbReference>
<keyword evidence="1" id="KW-0547">Nucleotide-binding</keyword>
<gene>
    <name evidence="6" type="ORF">TVAG_229430</name>
</gene>
<reference evidence="6" key="1">
    <citation type="submission" date="2006-10" db="EMBL/GenBank/DDBJ databases">
        <authorList>
            <person name="Amadeo P."/>
            <person name="Zhao Q."/>
            <person name="Wortman J."/>
            <person name="Fraser-Liggett C."/>
            <person name="Carlton J."/>
        </authorList>
    </citation>
    <scope>NUCLEOTIDE SEQUENCE</scope>
    <source>
        <strain evidence="6">G3</strain>
    </source>
</reference>
<dbReference type="GO" id="GO:0005524">
    <property type="term" value="F:ATP binding"/>
    <property type="evidence" value="ECO:0007669"/>
    <property type="project" value="UniProtKB-KW"/>
</dbReference>
<feature type="signal peptide" evidence="5">
    <location>
        <begin position="1"/>
        <end position="15"/>
    </location>
</feature>
<keyword evidence="5" id="KW-0732">Signal</keyword>
<organism evidence="6 7">
    <name type="scientific">Trichomonas vaginalis (strain ATCC PRA-98 / G3)</name>
    <dbReference type="NCBI Taxonomy" id="412133"/>
    <lineage>
        <taxon>Eukaryota</taxon>
        <taxon>Metamonada</taxon>
        <taxon>Parabasalia</taxon>
        <taxon>Trichomonadida</taxon>
        <taxon>Trichomonadidae</taxon>
        <taxon>Trichomonas</taxon>
    </lineage>
</organism>
<dbReference type="Gene3D" id="3.90.640.10">
    <property type="entry name" value="Actin, Chain A, domain 4"/>
    <property type="match status" value="1"/>
</dbReference>
<feature type="compositionally biased region" description="Acidic residues" evidence="4">
    <location>
        <begin position="714"/>
        <end position="726"/>
    </location>
</feature>
<evidence type="ECO:0000256" key="2">
    <source>
        <dbReference type="ARBA" id="ARBA00022840"/>
    </source>
</evidence>
<evidence type="ECO:0000313" key="7">
    <source>
        <dbReference type="Proteomes" id="UP000001542"/>
    </source>
</evidence>
<keyword evidence="7" id="KW-1185">Reference proteome</keyword>
<keyword evidence="3" id="KW-0143">Chaperone</keyword>
<dbReference type="InterPro" id="IPR029048">
    <property type="entry name" value="HSP70_C_sf"/>
</dbReference>
<dbReference type="EMBL" id="DS114060">
    <property type="protein sequence ID" value="EAX91073.1"/>
    <property type="molecule type" value="Genomic_DNA"/>
</dbReference>
<dbReference type="STRING" id="5722.A2FVJ6"/>
<protein>
    <submittedName>
        <fullName evidence="6">DnaK protein</fullName>
    </submittedName>
</protein>
<sequence>MLSILCILSSSSVIAFDLGTTNMKTGVFRAGRSIEIVLNEQSKRKTPAMVSFEPQIPITVENVRNISRRVGISANPVLIRNSSSVIRQITEVIGKQWSPELQAYLNERYLDFVMNKDTVNGIEPEIALAMLFEQAVQHAKVQLQQDNIQDAVVAVPGFFTDSQKKKVSAAIKLAGLKLTKIIDEKTALSLQYAIDKHDTFVSKPKYVAIIDFGASSLTLSSFKFHTKVNPQARGNNKKVPIIEDLDYSWSDIGGFDFDIQIARYLKDKYQLPQVDQTLLADAERIKLALTLTDNANVSVDSLQRRIIFTKDEFLEICGPLLEKIEKIIFDFKQRQKVPLDSVEIVGGSNRIPAVLKIINKVFGMEISRSLNSDEAIVCGATFTATSISGSFRTSDVVHQYLLPYNLTIIIGNRRIQFVPKKNIEKQTVKLDPQDDDEFSIEYDGNLSPGTEKLIGKWKFEKVEAKSEARILFNLAFTKSSRIKISNAIIATKNGEKVEKKQLQLTRIFPEKSSKLRFDDAKRLMSAFTANDIRLSKIAEARNSYETALYNARENLQSDETWSVIVSEEEKKKLTDHIKNAVSWIDSGAQAETSDEITQRRAELDQIIVPIQDRVSEFKLLPIAVNKLEAIAKDVNTSVNKVWPLQGLGAPRILRNSLLESMNEAFEAVEEIREAQKNKKPWEEQPAKTTEIELRIRKLQDQFENVKNNLKQESELSDDDVASDNEL</sequence>
<dbReference type="Pfam" id="PF00012">
    <property type="entry name" value="HSP70"/>
    <property type="match status" value="1"/>
</dbReference>
<dbReference type="OrthoDB" id="10262720at2759"/>
<dbReference type="InterPro" id="IPR043129">
    <property type="entry name" value="ATPase_NBD"/>
</dbReference>
<dbReference type="PRINTS" id="PR00301">
    <property type="entry name" value="HEATSHOCK70"/>
</dbReference>